<dbReference type="PANTHER" id="PTHR43540:SF6">
    <property type="entry name" value="ISOCHORISMATASE-LIKE DOMAIN-CONTAINING PROTEIN"/>
    <property type="match status" value="1"/>
</dbReference>
<evidence type="ECO:0000313" key="3">
    <source>
        <dbReference type="EMBL" id="ALJ28148.1"/>
    </source>
</evidence>
<sequence length="191" mass="20373">MATGKANATALIILDMVNLFDFEGGDALGARAVAICRPIADLRRRFDAAAQPVIHVNDNFARWQGQFGDLVEACAKAGGHAAATVERLSPRPGDYHVLKPKHSAFHATPLAILLRKLGVRRLVLTGIAADSCVLATAQDAKMHEFGLWVPADCVAAISARRKRDALAVVAHSLLAPVARSRDVRGIFPVLA</sequence>
<dbReference type="AlphaFoldDB" id="A0A0S1AZI0"/>
<evidence type="ECO:0000256" key="1">
    <source>
        <dbReference type="ARBA" id="ARBA00022801"/>
    </source>
</evidence>
<dbReference type="InterPro" id="IPR000868">
    <property type="entry name" value="Isochorismatase-like_dom"/>
</dbReference>
<dbReference type="PANTHER" id="PTHR43540">
    <property type="entry name" value="PEROXYUREIDOACRYLATE/UREIDOACRYLATE AMIDOHYDROLASE-RELATED"/>
    <property type="match status" value="1"/>
</dbReference>
<organism evidence="3 4">
    <name type="scientific">Stenotrophomonas acidaminiphila</name>
    <dbReference type="NCBI Taxonomy" id="128780"/>
    <lineage>
        <taxon>Bacteria</taxon>
        <taxon>Pseudomonadati</taxon>
        <taxon>Pseudomonadota</taxon>
        <taxon>Gammaproteobacteria</taxon>
        <taxon>Lysobacterales</taxon>
        <taxon>Lysobacteraceae</taxon>
        <taxon>Stenotrophomonas</taxon>
    </lineage>
</organism>
<feature type="domain" description="Isochorismatase-like" evidence="2">
    <location>
        <begin position="9"/>
        <end position="177"/>
    </location>
</feature>
<dbReference type="SUPFAM" id="SSF52499">
    <property type="entry name" value="Isochorismatase-like hydrolases"/>
    <property type="match status" value="1"/>
</dbReference>
<dbReference type="InterPro" id="IPR050272">
    <property type="entry name" value="Isochorismatase-like_hydrls"/>
</dbReference>
<dbReference type="OrthoDB" id="9807387at2"/>
<name>A0A0S1AZI0_9GAMM</name>
<dbReference type="Pfam" id="PF00857">
    <property type="entry name" value="Isochorismatase"/>
    <property type="match status" value="1"/>
</dbReference>
<proteinExistence type="predicted"/>
<dbReference type="GO" id="GO:0016787">
    <property type="term" value="F:hydrolase activity"/>
    <property type="evidence" value="ECO:0007669"/>
    <property type="project" value="UniProtKB-KW"/>
</dbReference>
<accession>A0A0S1AZI0</accession>
<reference evidence="3 4" key="1">
    <citation type="journal article" date="2015" name="Genome Announc.">
        <title>Complete Genome Sequencing of Stenotrophomonas acidaminiphila ZAC14D2_NAIMI4_2, a Multidrug-Resistant Strain Isolated from Sediments of a Polluted River in Mexico, Uncovers New Antibiotic Resistance Genes and a Novel Class-II Lasso Peptide Biosynthesis Gene Cluster.</title>
        <authorList>
            <person name="Vinuesa P."/>
            <person name="Ochoa-Sanchez L.E."/>
        </authorList>
    </citation>
    <scope>NUCLEOTIDE SEQUENCE [LARGE SCALE GENOMIC DNA]</scope>
    <source>
        <strain evidence="3 4">ZAC14D2_NAIMI4_2</strain>
    </source>
</reference>
<keyword evidence="1" id="KW-0378">Hydrolase</keyword>
<evidence type="ECO:0000313" key="4">
    <source>
        <dbReference type="Proteomes" id="UP000061010"/>
    </source>
</evidence>
<dbReference type="PATRIC" id="fig|128780.6.peg.1767"/>
<evidence type="ECO:0000259" key="2">
    <source>
        <dbReference type="Pfam" id="PF00857"/>
    </source>
</evidence>
<dbReference type="Proteomes" id="UP000061010">
    <property type="component" value="Chromosome"/>
</dbReference>
<dbReference type="EMBL" id="CP012900">
    <property type="protein sequence ID" value="ALJ28148.1"/>
    <property type="molecule type" value="Genomic_DNA"/>
</dbReference>
<dbReference type="KEGG" id="sacz:AOT14_17670"/>
<dbReference type="Gene3D" id="3.40.50.850">
    <property type="entry name" value="Isochorismatase-like"/>
    <property type="match status" value="1"/>
</dbReference>
<dbReference type="CDD" id="cd00431">
    <property type="entry name" value="cysteine_hydrolases"/>
    <property type="match status" value="1"/>
</dbReference>
<dbReference type="InterPro" id="IPR036380">
    <property type="entry name" value="Isochorismatase-like_sf"/>
</dbReference>
<gene>
    <name evidence="3" type="ORF">AOT14_17670</name>
</gene>
<protein>
    <submittedName>
        <fullName evidence="3">Isochorismatase</fullName>
    </submittedName>
</protein>
<keyword evidence="4" id="KW-1185">Reference proteome</keyword>